<protein>
    <submittedName>
        <fullName evidence="2">Uncharacterized protein</fullName>
    </submittedName>
</protein>
<comment type="caution">
    <text evidence="2">The sequence shown here is derived from an EMBL/GenBank/DDBJ whole genome shotgun (WGS) entry which is preliminary data.</text>
</comment>
<organism evidence="2 3">
    <name type="scientific">Eumeta variegata</name>
    <name type="common">Bagworm moth</name>
    <name type="synonym">Eumeta japonica</name>
    <dbReference type="NCBI Taxonomy" id="151549"/>
    <lineage>
        <taxon>Eukaryota</taxon>
        <taxon>Metazoa</taxon>
        <taxon>Ecdysozoa</taxon>
        <taxon>Arthropoda</taxon>
        <taxon>Hexapoda</taxon>
        <taxon>Insecta</taxon>
        <taxon>Pterygota</taxon>
        <taxon>Neoptera</taxon>
        <taxon>Endopterygota</taxon>
        <taxon>Lepidoptera</taxon>
        <taxon>Glossata</taxon>
        <taxon>Ditrysia</taxon>
        <taxon>Tineoidea</taxon>
        <taxon>Psychidae</taxon>
        <taxon>Oiketicinae</taxon>
        <taxon>Eumeta</taxon>
    </lineage>
</organism>
<dbReference type="EMBL" id="BGZK01003511">
    <property type="protein sequence ID" value="GBP02067.1"/>
    <property type="molecule type" value="Genomic_DNA"/>
</dbReference>
<sequence>MWRRVAMRKRLCDSSHSVRWAGDSRWPAGRPKVGLRRAGAACEAAAGNEVAIAERGKTSPKYSLSARSKNATHDGANTLDALDRIEVFIKYLLGGAGQQPLQMNRLSFGRGPLFASLCCATAAQHLYESKGTRPARTPRSRYLVRFDITTAFASYFLSKRQVLLFYTATKETTRRLVGRGGMARAAGGGAVYKQRLVNANGPIPKVNGETGESCALCTDAARNMSVHSKGENRLGTSPSRPLRGASRLSDVRVDRILPVT</sequence>
<gene>
    <name evidence="2" type="ORF">EVAR_88447_1</name>
</gene>
<dbReference type="AlphaFoldDB" id="A0A4C1SL74"/>
<evidence type="ECO:0000313" key="2">
    <source>
        <dbReference type="EMBL" id="GBP02067.1"/>
    </source>
</evidence>
<keyword evidence="3" id="KW-1185">Reference proteome</keyword>
<evidence type="ECO:0000313" key="3">
    <source>
        <dbReference type="Proteomes" id="UP000299102"/>
    </source>
</evidence>
<reference evidence="2 3" key="1">
    <citation type="journal article" date="2019" name="Commun. Biol.">
        <title>The bagworm genome reveals a unique fibroin gene that provides high tensile strength.</title>
        <authorList>
            <person name="Kono N."/>
            <person name="Nakamura H."/>
            <person name="Ohtoshi R."/>
            <person name="Tomita M."/>
            <person name="Numata K."/>
            <person name="Arakawa K."/>
        </authorList>
    </citation>
    <scope>NUCLEOTIDE SEQUENCE [LARGE SCALE GENOMIC DNA]</scope>
</reference>
<accession>A0A4C1SL74</accession>
<evidence type="ECO:0000256" key="1">
    <source>
        <dbReference type="SAM" id="MobiDB-lite"/>
    </source>
</evidence>
<name>A0A4C1SL74_EUMVA</name>
<feature type="region of interest" description="Disordered" evidence="1">
    <location>
        <begin position="227"/>
        <end position="247"/>
    </location>
</feature>
<proteinExistence type="predicted"/>
<dbReference type="Proteomes" id="UP000299102">
    <property type="component" value="Unassembled WGS sequence"/>
</dbReference>